<dbReference type="SMART" id="SM00369">
    <property type="entry name" value="LRR_TYP"/>
    <property type="match status" value="7"/>
</dbReference>
<dbReference type="InterPro" id="IPR055414">
    <property type="entry name" value="LRR_R13L4/SHOC2-like"/>
</dbReference>
<name>A0A8J3NB87_9CHLR</name>
<dbReference type="Gene3D" id="3.80.10.10">
    <property type="entry name" value="Ribonuclease Inhibitor"/>
    <property type="match status" value="2"/>
</dbReference>
<dbReference type="InterPro" id="IPR032675">
    <property type="entry name" value="LRR_dom_sf"/>
</dbReference>
<keyword evidence="6" id="KW-1185">Reference proteome</keyword>
<evidence type="ECO:0000313" key="5">
    <source>
        <dbReference type="EMBL" id="GHP01223.1"/>
    </source>
</evidence>
<dbReference type="AlphaFoldDB" id="A0A8J3NB87"/>
<dbReference type="InterPro" id="IPR003591">
    <property type="entry name" value="Leu-rich_rpt_typical-subtyp"/>
</dbReference>
<dbReference type="EMBL" id="BNJK01000001">
    <property type="protein sequence ID" value="GHO97397.1"/>
    <property type="molecule type" value="Genomic_DNA"/>
</dbReference>
<reference evidence="5" key="1">
    <citation type="submission" date="2020-10" db="EMBL/GenBank/DDBJ databases">
        <title>Taxonomic study of unclassified bacteria belonging to the class Ktedonobacteria.</title>
        <authorList>
            <person name="Yabe S."/>
            <person name="Wang C.M."/>
            <person name="Zheng Y."/>
            <person name="Sakai Y."/>
            <person name="Cavaletti L."/>
            <person name="Monciardini P."/>
            <person name="Donadio S."/>
        </authorList>
    </citation>
    <scope>NUCLEOTIDE SEQUENCE</scope>
    <source>
        <strain evidence="5">ID150040</strain>
    </source>
</reference>
<dbReference type="SMART" id="SM00364">
    <property type="entry name" value="LRR_BAC"/>
    <property type="match status" value="6"/>
</dbReference>
<dbReference type="InterPro" id="IPR001611">
    <property type="entry name" value="Leu-rich_rpt"/>
</dbReference>
<organism evidence="5 6">
    <name type="scientific">Reticulibacter mediterranei</name>
    <dbReference type="NCBI Taxonomy" id="2778369"/>
    <lineage>
        <taxon>Bacteria</taxon>
        <taxon>Bacillati</taxon>
        <taxon>Chloroflexota</taxon>
        <taxon>Ktedonobacteria</taxon>
        <taxon>Ktedonobacterales</taxon>
        <taxon>Reticulibacteraceae</taxon>
        <taxon>Reticulibacter</taxon>
    </lineage>
</organism>
<protein>
    <recommendedName>
        <fullName evidence="3">Disease resistance R13L4/SHOC-2-like LRR domain-containing protein</fullName>
    </recommendedName>
</protein>
<sequence length="355" mass="40357">MTELEELELRHHSFTHLPAEIGHLARLRTLSLRNNALEKLPVELGQLTNLDLLDLNENQLTELPGEIGQLSNLKYLFLAVNRLTCLPREIGQLTNLASLNLWGNQLRELPAEIGELRNLRGLDLRRNHLIRLPAEIRQLRKLEDLELENNQLTELPVEISDLKRLHPLNLDGNPIGGLPEEQKHLLGIAFEIGDYGGLEPLRALYDEVHVDHGLFSLVDVDGPPPNEEGAGWPFDRDYMVETDWVLTKPNSVVFLSADSYHYAWVRLEAWEHEAPHAAGVWDEIWEGSFSSSSGRVQLLPLMNAASRHLFMLGTAGQEYHLRVSCRGRQEVARVGWEDGSPPRGVEQYLMQFWLA</sequence>
<dbReference type="PANTHER" id="PTHR48051:SF39">
    <property type="entry name" value="P53-INDUCED DEATH DOMAIN PROTEIN 1"/>
    <property type="match status" value="1"/>
</dbReference>
<dbReference type="EMBL" id="BNJK01000004">
    <property type="protein sequence ID" value="GHP01223.1"/>
    <property type="molecule type" value="Genomic_DNA"/>
</dbReference>
<dbReference type="Proteomes" id="UP000597444">
    <property type="component" value="Unassembled WGS sequence"/>
</dbReference>
<evidence type="ECO:0000313" key="6">
    <source>
        <dbReference type="Proteomes" id="UP000597444"/>
    </source>
</evidence>
<dbReference type="PANTHER" id="PTHR48051">
    <property type="match status" value="1"/>
</dbReference>
<proteinExistence type="predicted"/>
<keyword evidence="2" id="KW-0677">Repeat</keyword>
<feature type="domain" description="Disease resistance R13L4/SHOC-2-like LRR" evidence="3">
    <location>
        <begin position="66"/>
        <end position="147"/>
    </location>
</feature>
<dbReference type="SUPFAM" id="SSF52058">
    <property type="entry name" value="L domain-like"/>
    <property type="match status" value="1"/>
</dbReference>
<evidence type="ECO:0000313" key="4">
    <source>
        <dbReference type="EMBL" id="GHO97397.1"/>
    </source>
</evidence>
<evidence type="ECO:0000256" key="1">
    <source>
        <dbReference type="ARBA" id="ARBA00022614"/>
    </source>
</evidence>
<dbReference type="Pfam" id="PF23598">
    <property type="entry name" value="LRR_14"/>
    <property type="match status" value="1"/>
</dbReference>
<gene>
    <name evidence="4" type="ORF">KSF_074450</name>
    <name evidence="5" type="ORF">KSF_112700</name>
</gene>
<evidence type="ECO:0000259" key="3">
    <source>
        <dbReference type="Pfam" id="PF23598"/>
    </source>
</evidence>
<comment type="caution">
    <text evidence="5">The sequence shown here is derived from an EMBL/GenBank/DDBJ whole genome shotgun (WGS) entry which is preliminary data.</text>
</comment>
<evidence type="ECO:0000256" key="2">
    <source>
        <dbReference type="ARBA" id="ARBA00022737"/>
    </source>
</evidence>
<accession>A0A8J3NB87</accession>
<keyword evidence="1" id="KW-0433">Leucine-rich repeat</keyword>
<dbReference type="GO" id="GO:0005737">
    <property type="term" value="C:cytoplasm"/>
    <property type="evidence" value="ECO:0007669"/>
    <property type="project" value="TreeGrafter"/>
</dbReference>
<dbReference type="InterPro" id="IPR050216">
    <property type="entry name" value="LRR_domain-containing"/>
</dbReference>
<dbReference type="PROSITE" id="PS51450">
    <property type="entry name" value="LRR"/>
    <property type="match status" value="3"/>
</dbReference>
<dbReference type="Pfam" id="PF13855">
    <property type="entry name" value="LRR_8"/>
    <property type="match status" value="1"/>
</dbReference>